<dbReference type="Proteomes" id="UP000749471">
    <property type="component" value="Unassembled WGS sequence"/>
</dbReference>
<protein>
    <submittedName>
        <fullName evidence="2">Uncharacterized protein</fullName>
    </submittedName>
</protein>
<organism evidence="2 3">
    <name type="scientific">Tissierella simiarum</name>
    <dbReference type="NCBI Taxonomy" id="2841534"/>
    <lineage>
        <taxon>Bacteria</taxon>
        <taxon>Bacillati</taxon>
        <taxon>Bacillota</taxon>
        <taxon>Tissierellia</taxon>
        <taxon>Tissierellales</taxon>
        <taxon>Tissierellaceae</taxon>
        <taxon>Tissierella</taxon>
    </lineage>
</organism>
<keyword evidence="1" id="KW-0472">Membrane</keyword>
<evidence type="ECO:0000313" key="3">
    <source>
        <dbReference type="Proteomes" id="UP000749471"/>
    </source>
</evidence>
<reference evidence="2 3" key="1">
    <citation type="submission" date="2021-06" db="EMBL/GenBank/DDBJ databases">
        <authorList>
            <person name="Sun Q."/>
            <person name="Li D."/>
        </authorList>
    </citation>
    <scope>NUCLEOTIDE SEQUENCE [LARGE SCALE GENOMIC DNA]</scope>
    <source>
        <strain evidence="2 3">MSJ-40</strain>
    </source>
</reference>
<keyword evidence="3" id="KW-1185">Reference proteome</keyword>
<name>A0ABS6E7N8_9FIRM</name>
<sequence>MGRKRLMIKEVQKRRIDNISENLITILAVVSITAITIVSFVALVSLMIYFTEKKIIAGFKSKTEIKDLKSESNIRIEAIKEEKEKQ</sequence>
<gene>
    <name evidence="2" type="ORF">KQI42_12950</name>
</gene>
<comment type="caution">
    <text evidence="2">The sequence shown here is derived from an EMBL/GenBank/DDBJ whole genome shotgun (WGS) entry which is preliminary data.</text>
</comment>
<keyword evidence="1" id="KW-0812">Transmembrane</keyword>
<dbReference type="EMBL" id="JAHLPM010000011">
    <property type="protein sequence ID" value="MBU5438928.1"/>
    <property type="molecule type" value="Genomic_DNA"/>
</dbReference>
<accession>A0ABS6E7N8</accession>
<feature type="transmembrane region" description="Helical" evidence="1">
    <location>
        <begin position="23"/>
        <end position="50"/>
    </location>
</feature>
<keyword evidence="1" id="KW-1133">Transmembrane helix</keyword>
<evidence type="ECO:0000256" key="1">
    <source>
        <dbReference type="SAM" id="Phobius"/>
    </source>
</evidence>
<dbReference type="RefSeq" id="WP_216520434.1">
    <property type="nucleotide sequence ID" value="NZ_JAHLPM010000011.1"/>
</dbReference>
<evidence type="ECO:0000313" key="2">
    <source>
        <dbReference type="EMBL" id="MBU5438928.1"/>
    </source>
</evidence>
<proteinExistence type="predicted"/>